<dbReference type="Proteomes" id="UP001291926">
    <property type="component" value="Unassembled WGS sequence"/>
</dbReference>
<dbReference type="PANTHER" id="PTHR12565">
    <property type="entry name" value="STEROL REGULATORY ELEMENT-BINDING PROTEIN"/>
    <property type="match status" value="1"/>
</dbReference>
<dbReference type="PROSITE" id="PS50888">
    <property type="entry name" value="BHLH"/>
    <property type="match status" value="1"/>
</dbReference>
<dbReference type="Pfam" id="PF00010">
    <property type="entry name" value="HLH"/>
    <property type="match status" value="1"/>
</dbReference>
<dbReference type="InterPro" id="IPR024097">
    <property type="entry name" value="bHLH_ZIP_TF"/>
</dbReference>
<comment type="subcellular location">
    <subcellularLocation>
        <location evidence="1">Nucleus</location>
    </subcellularLocation>
</comment>
<dbReference type="Gene3D" id="4.10.280.10">
    <property type="entry name" value="Helix-loop-helix DNA-binding domain"/>
    <property type="match status" value="1"/>
</dbReference>
<reference evidence="7 8" key="1">
    <citation type="journal article" date="2023" name="bioRxiv">
        <title>Genome report: Whole genome sequence and annotation of Penstemon davidsonii.</title>
        <authorList>
            <person name="Ostevik K.L."/>
            <person name="Alabady M."/>
            <person name="Zhang M."/>
            <person name="Rausher M.D."/>
        </authorList>
    </citation>
    <scope>NUCLEOTIDE SEQUENCE [LARGE SCALE GENOMIC DNA]</scope>
    <source>
        <strain evidence="7">DNT005</strain>
        <tissue evidence="7">Whole leaf</tissue>
    </source>
</reference>
<evidence type="ECO:0000256" key="3">
    <source>
        <dbReference type="ARBA" id="ARBA00023163"/>
    </source>
</evidence>
<keyword evidence="4" id="KW-0539">Nucleus</keyword>
<name>A0ABR0DIS1_9LAMI</name>
<dbReference type="SUPFAM" id="SSF47459">
    <property type="entry name" value="HLH, helix-loop-helix DNA-binding domain"/>
    <property type="match status" value="1"/>
</dbReference>
<feature type="domain" description="BHLH" evidence="6">
    <location>
        <begin position="227"/>
        <end position="277"/>
    </location>
</feature>
<evidence type="ECO:0000313" key="8">
    <source>
        <dbReference type="Proteomes" id="UP001291926"/>
    </source>
</evidence>
<feature type="compositionally biased region" description="Basic and acidic residues" evidence="5">
    <location>
        <begin position="190"/>
        <end position="219"/>
    </location>
</feature>
<dbReference type="InterPro" id="IPR011598">
    <property type="entry name" value="bHLH_dom"/>
</dbReference>
<dbReference type="PANTHER" id="PTHR12565:SF184">
    <property type="entry name" value="BHLH TRANSCRIPTION FACTOR"/>
    <property type="match status" value="1"/>
</dbReference>
<comment type="caution">
    <text evidence="7">The sequence shown here is derived from an EMBL/GenBank/DDBJ whole genome shotgun (WGS) entry which is preliminary data.</text>
</comment>
<dbReference type="EMBL" id="JAYDYQ010001088">
    <property type="protein sequence ID" value="KAK4489139.1"/>
    <property type="molecule type" value="Genomic_DNA"/>
</dbReference>
<evidence type="ECO:0000256" key="1">
    <source>
        <dbReference type="ARBA" id="ARBA00004123"/>
    </source>
</evidence>
<evidence type="ECO:0000256" key="5">
    <source>
        <dbReference type="SAM" id="MobiDB-lite"/>
    </source>
</evidence>
<feature type="region of interest" description="Disordered" evidence="5">
    <location>
        <begin position="384"/>
        <end position="429"/>
    </location>
</feature>
<keyword evidence="2" id="KW-0805">Transcription regulation</keyword>
<proteinExistence type="predicted"/>
<evidence type="ECO:0000256" key="2">
    <source>
        <dbReference type="ARBA" id="ARBA00023015"/>
    </source>
</evidence>
<feature type="region of interest" description="Disordered" evidence="5">
    <location>
        <begin position="155"/>
        <end position="219"/>
    </location>
</feature>
<organism evidence="7 8">
    <name type="scientific">Penstemon davidsonii</name>
    <dbReference type="NCBI Taxonomy" id="160366"/>
    <lineage>
        <taxon>Eukaryota</taxon>
        <taxon>Viridiplantae</taxon>
        <taxon>Streptophyta</taxon>
        <taxon>Embryophyta</taxon>
        <taxon>Tracheophyta</taxon>
        <taxon>Spermatophyta</taxon>
        <taxon>Magnoliopsida</taxon>
        <taxon>eudicotyledons</taxon>
        <taxon>Gunneridae</taxon>
        <taxon>Pentapetalae</taxon>
        <taxon>asterids</taxon>
        <taxon>lamiids</taxon>
        <taxon>Lamiales</taxon>
        <taxon>Plantaginaceae</taxon>
        <taxon>Cheloneae</taxon>
        <taxon>Penstemon</taxon>
    </lineage>
</organism>
<evidence type="ECO:0000256" key="4">
    <source>
        <dbReference type="ARBA" id="ARBA00023242"/>
    </source>
</evidence>
<feature type="compositionally biased region" description="Low complexity" evidence="5">
    <location>
        <begin position="410"/>
        <end position="422"/>
    </location>
</feature>
<keyword evidence="3" id="KW-0804">Transcription</keyword>
<accession>A0ABR0DIS1</accession>
<dbReference type="InterPro" id="IPR036638">
    <property type="entry name" value="HLH_DNA-bd_sf"/>
</dbReference>
<evidence type="ECO:0000259" key="6">
    <source>
        <dbReference type="PROSITE" id="PS50888"/>
    </source>
</evidence>
<gene>
    <name evidence="7" type="ORF">RD792_004933</name>
</gene>
<dbReference type="SMART" id="SM00353">
    <property type="entry name" value="HLH"/>
    <property type="match status" value="1"/>
</dbReference>
<keyword evidence="8" id="KW-1185">Reference proteome</keyword>
<dbReference type="CDD" id="cd18919">
    <property type="entry name" value="bHLH_AtBPE_like"/>
    <property type="match status" value="1"/>
</dbReference>
<sequence>MENSKFFNPNWENSMDQNDPFESALSSMVSSPTASNCNTIGGENIVLKELIGKLGGICDNFNDNNSTNNSTYSTPLNSPPKFNGNFQNPRNHFPLFSSDPGFVERAARFSPFSAINSPKFDDSDKNSTPINKEFFDSGERSSISGEIGLNLQIDANSRKRKPVQRGKGKGIAASAPVKDANVGSENNELSAKRSKSDDKNEKQSSKDKSKAPDSPKDYIHVRARRGQATDAHSLAERVRREKIGERMQVLQDLVPGCNKVTGKAVMLDEIINYVQSLQRQVEFLSMKLTTINPVMELNAESVFSKDMIQTRGSLPHEIYPSDGYPFQSQQHLRTYSPNGTEASFQNASFGRNQSMMENFSGNVSQVSTSWEDDLHSVVQKGYGQNQSQNFHDNRTWQPEVQHRRSRVSRKAASAVSEAVSSETIRSKAK</sequence>
<protein>
    <recommendedName>
        <fullName evidence="6">BHLH domain-containing protein</fullName>
    </recommendedName>
</protein>
<evidence type="ECO:0000313" key="7">
    <source>
        <dbReference type="EMBL" id="KAK4489139.1"/>
    </source>
</evidence>
<feature type="compositionally biased region" description="Polar residues" evidence="5">
    <location>
        <begin position="384"/>
        <end position="398"/>
    </location>
</feature>
<feature type="region of interest" description="Disordered" evidence="5">
    <location>
        <begin position="114"/>
        <end position="141"/>
    </location>
</feature>
<feature type="compositionally biased region" description="Basic residues" evidence="5">
    <location>
        <begin position="158"/>
        <end position="168"/>
    </location>
</feature>